<evidence type="ECO:0000256" key="4">
    <source>
        <dbReference type="ARBA" id="ARBA00023136"/>
    </source>
</evidence>
<dbReference type="EMBL" id="LCOY01000008">
    <property type="protein sequence ID" value="KKU88364.1"/>
    <property type="molecule type" value="Genomic_DNA"/>
</dbReference>
<feature type="transmembrane region" description="Helical" evidence="5">
    <location>
        <begin position="310"/>
        <end position="340"/>
    </location>
</feature>
<dbReference type="Pfam" id="PF04932">
    <property type="entry name" value="Wzy_C"/>
    <property type="match status" value="1"/>
</dbReference>
<evidence type="ECO:0000256" key="5">
    <source>
        <dbReference type="SAM" id="Phobius"/>
    </source>
</evidence>
<feature type="transmembrane region" description="Helical" evidence="5">
    <location>
        <begin position="127"/>
        <end position="148"/>
    </location>
</feature>
<dbReference type="GO" id="GO:0016020">
    <property type="term" value="C:membrane"/>
    <property type="evidence" value="ECO:0007669"/>
    <property type="project" value="UniProtKB-SubCell"/>
</dbReference>
<organism evidence="7 8">
    <name type="scientific">Candidatus Gottesmanbacteria bacterium GW2011_GWA2_47_9</name>
    <dbReference type="NCBI Taxonomy" id="1618445"/>
    <lineage>
        <taxon>Bacteria</taxon>
        <taxon>Candidatus Gottesmaniibacteriota</taxon>
    </lineage>
</organism>
<feature type="transmembrane region" description="Helical" evidence="5">
    <location>
        <begin position="168"/>
        <end position="187"/>
    </location>
</feature>
<keyword evidence="3 5" id="KW-1133">Transmembrane helix</keyword>
<evidence type="ECO:0000256" key="2">
    <source>
        <dbReference type="ARBA" id="ARBA00022692"/>
    </source>
</evidence>
<gene>
    <name evidence="7" type="ORF">UY16_C0008G0011</name>
</gene>
<feature type="transmembrane region" description="Helical" evidence="5">
    <location>
        <begin position="93"/>
        <end position="115"/>
    </location>
</feature>
<comment type="subcellular location">
    <subcellularLocation>
        <location evidence="1">Membrane</location>
        <topology evidence="1">Multi-pass membrane protein</topology>
    </subcellularLocation>
</comment>
<accession>A0A0G1U2Q0</accession>
<keyword evidence="2 5" id="KW-0812">Transmembrane</keyword>
<dbReference type="Proteomes" id="UP000034739">
    <property type="component" value="Unassembled WGS sequence"/>
</dbReference>
<dbReference type="PANTHER" id="PTHR37422">
    <property type="entry name" value="TEICHURONIC ACID BIOSYNTHESIS PROTEIN TUAE"/>
    <property type="match status" value="1"/>
</dbReference>
<dbReference type="PANTHER" id="PTHR37422:SF21">
    <property type="entry name" value="EXOQ-LIKE PROTEIN"/>
    <property type="match status" value="1"/>
</dbReference>
<dbReference type="InterPro" id="IPR051533">
    <property type="entry name" value="WaaL-like"/>
</dbReference>
<feature type="transmembrane region" description="Helical" evidence="5">
    <location>
        <begin position="65"/>
        <end position="87"/>
    </location>
</feature>
<reference evidence="7 8" key="1">
    <citation type="journal article" date="2015" name="Nature">
        <title>rRNA introns, odd ribosomes, and small enigmatic genomes across a large radiation of phyla.</title>
        <authorList>
            <person name="Brown C.T."/>
            <person name="Hug L.A."/>
            <person name="Thomas B.C."/>
            <person name="Sharon I."/>
            <person name="Castelle C.J."/>
            <person name="Singh A."/>
            <person name="Wilkins M.J."/>
            <person name="Williams K.H."/>
            <person name="Banfield J.F."/>
        </authorList>
    </citation>
    <scope>NUCLEOTIDE SEQUENCE [LARGE SCALE GENOMIC DNA]</scope>
</reference>
<feature type="transmembrane region" description="Helical" evidence="5">
    <location>
        <begin position="27"/>
        <end position="45"/>
    </location>
</feature>
<feature type="transmembrane region" description="Helical" evidence="5">
    <location>
        <begin position="199"/>
        <end position="228"/>
    </location>
</feature>
<proteinExistence type="predicted"/>
<name>A0A0G1U2Q0_9BACT</name>
<feature type="transmembrane region" description="Helical" evidence="5">
    <location>
        <begin position="234"/>
        <end position="250"/>
    </location>
</feature>
<evidence type="ECO:0000313" key="8">
    <source>
        <dbReference type="Proteomes" id="UP000034739"/>
    </source>
</evidence>
<feature type="domain" description="O-antigen ligase-related" evidence="6">
    <location>
        <begin position="203"/>
        <end position="302"/>
    </location>
</feature>
<evidence type="ECO:0000259" key="6">
    <source>
        <dbReference type="Pfam" id="PF04932"/>
    </source>
</evidence>
<comment type="caution">
    <text evidence="7">The sequence shown here is derived from an EMBL/GenBank/DDBJ whole genome shotgun (WGS) entry which is preliminary data.</text>
</comment>
<sequence>MILPIAFFISLLFGQLGAVSPAPGIYIYAHDIILGILVISFLLRARNFQFSIFPAKRDPATRDNFQLLAPIVAFIGASILSVIANAYRLEQATILRGFLYIARWGFYSTLVVIIASSKRQTLWLSGLYFTGVGFAVIGIIQFFLYPSLRNLLYLGWDPHYYRVFSTLLDPNFTGIILVLTLFLGIAVKPQLGRPFIAKIISGIVGIAFVLTFSRSSILALLAGLAVWIVAKRKWNIVWIAVILLGIYIVMPKPGGDTLRIFRPESTMARISNWQESVRLIATSPIAGHGFYALERTFAKAKEKHMRHIRIVGYMSLAGLLVHSMFVNSLFYAWVMIWMWMLVGAASRDPSTSSG</sequence>
<evidence type="ECO:0000256" key="1">
    <source>
        <dbReference type="ARBA" id="ARBA00004141"/>
    </source>
</evidence>
<evidence type="ECO:0000256" key="3">
    <source>
        <dbReference type="ARBA" id="ARBA00022989"/>
    </source>
</evidence>
<evidence type="ECO:0000313" key="7">
    <source>
        <dbReference type="EMBL" id="KKU88364.1"/>
    </source>
</evidence>
<dbReference type="InterPro" id="IPR007016">
    <property type="entry name" value="O-antigen_ligase-rel_domated"/>
</dbReference>
<dbReference type="AlphaFoldDB" id="A0A0G1U2Q0"/>
<protein>
    <recommendedName>
        <fullName evidence="6">O-antigen ligase-related domain-containing protein</fullName>
    </recommendedName>
</protein>
<keyword evidence="4 5" id="KW-0472">Membrane</keyword>